<dbReference type="CDD" id="cd08662">
    <property type="entry name" value="M13"/>
    <property type="match status" value="1"/>
</dbReference>
<keyword evidence="4" id="KW-1185">Reference proteome</keyword>
<organism evidence="3 4">
    <name type="scientific">Acropora cervicornis</name>
    <name type="common">Staghorn coral</name>
    <dbReference type="NCBI Taxonomy" id="6130"/>
    <lineage>
        <taxon>Eukaryota</taxon>
        <taxon>Metazoa</taxon>
        <taxon>Cnidaria</taxon>
        <taxon>Anthozoa</taxon>
        <taxon>Hexacorallia</taxon>
        <taxon>Scleractinia</taxon>
        <taxon>Astrocoeniina</taxon>
        <taxon>Acroporidae</taxon>
        <taxon>Acropora</taxon>
    </lineage>
</organism>
<protein>
    <submittedName>
        <fullName evidence="3">Endothelin-converting enzyme-like protein</fullName>
    </submittedName>
</protein>
<comment type="caution">
    <text evidence="3">The sequence shown here is derived from an EMBL/GenBank/DDBJ whole genome shotgun (WGS) entry which is preliminary data.</text>
</comment>
<feature type="chain" id="PRO_5041912769" evidence="1">
    <location>
        <begin position="17"/>
        <end position="598"/>
    </location>
</feature>
<dbReference type="InterPro" id="IPR000718">
    <property type="entry name" value="Peptidase_M13"/>
</dbReference>
<dbReference type="PROSITE" id="PS51885">
    <property type="entry name" value="NEPRILYSIN"/>
    <property type="match status" value="1"/>
</dbReference>
<dbReference type="PANTHER" id="PTHR11733">
    <property type="entry name" value="ZINC METALLOPROTEASE FAMILY M13 NEPRILYSIN-RELATED"/>
    <property type="match status" value="1"/>
</dbReference>
<gene>
    <name evidence="3" type="ORF">P5673_033138</name>
</gene>
<dbReference type="GO" id="GO:0005886">
    <property type="term" value="C:plasma membrane"/>
    <property type="evidence" value="ECO:0007669"/>
    <property type="project" value="TreeGrafter"/>
</dbReference>
<evidence type="ECO:0000256" key="1">
    <source>
        <dbReference type="SAM" id="SignalP"/>
    </source>
</evidence>
<sequence>MKWVLGLIVMANLLLAHSLTKIKTHHERRNYHKKTDDDILRQLEDVIIRLPQHHKSAHKRIFHKPQDIQECKTEKCSEQSWNMSQMMDASADPCQDFYQYACGGWIAEGLPEDHAKWTIFAYLAEQTENKLRDLIESQKDAANGSVAKLVYNWYASCMDQKERDRLKATPLLNLLNGTLGMDFHPFVSKENFSDVDWVLEDVLATVHRYLGVYPLFKVSLGVDPINSSSPTHLTISKSKPLIQAHNLQIHNAYLTVEEHAIKIVKAYLRLMGNVALLLGGLDNQDPFALTDEIKHVLLLEVSIVRIMHDVSAKESETEIAMWTVQDFQREVPGFDWGRYFSKLTEGLGDQSFSSSEEVFVESPIFFKRLIELLNSVRRASGSTIANYITWFIVYNYAPYLSSDFHEAYLQYAREAYGIQKSSPPWRRCVRGTDESLDMGVSMLFINGSGFTNESIVHANDMVQQIREAFIDNLKTVNWMDSATKEAAKEKAEAILQQIGYPKFIVNETLLMEYFDGLTVDPKRLFQNRLTEKSIRMKNTLLYRGKPQGRLEWQMRPTEINAYYSPTGNKIARRILALLDLWLDMNLHMDLMSPGEGII</sequence>
<reference evidence="3" key="2">
    <citation type="journal article" date="2023" name="Science">
        <title>Genomic signatures of disease resistance in endangered staghorn corals.</title>
        <authorList>
            <person name="Vollmer S.V."/>
            <person name="Selwyn J.D."/>
            <person name="Despard B.A."/>
            <person name="Roesel C.L."/>
        </authorList>
    </citation>
    <scope>NUCLEOTIDE SEQUENCE</scope>
    <source>
        <strain evidence="3">K2</strain>
    </source>
</reference>
<dbReference type="GO" id="GO:0004222">
    <property type="term" value="F:metalloendopeptidase activity"/>
    <property type="evidence" value="ECO:0007669"/>
    <property type="project" value="InterPro"/>
</dbReference>
<dbReference type="InterPro" id="IPR024079">
    <property type="entry name" value="MetalloPept_cat_dom_sf"/>
</dbReference>
<name>A0AAD9PQC7_ACRCE</name>
<evidence type="ECO:0000259" key="2">
    <source>
        <dbReference type="Pfam" id="PF05649"/>
    </source>
</evidence>
<keyword evidence="1" id="KW-0732">Signal</keyword>
<dbReference type="Gene3D" id="1.10.1380.10">
    <property type="entry name" value="Neutral endopeptidase , domain2"/>
    <property type="match status" value="1"/>
</dbReference>
<reference evidence="3" key="1">
    <citation type="journal article" date="2023" name="G3 (Bethesda)">
        <title>Whole genome assembly and annotation of the endangered Caribbean coral Acropora cervicornis.</title>
        <authorList>
            <person name="Selwyn J.D."/>
            <person name="Vollmer S.V."/>
        </authorList>
    </citation>
    <scope>NUCLEOTIDE SEQUENCE</scope>
    <source>
        <strain evidence="3">K2</strain>
    </source>
</reference>
<dbReference type="Pfam" id="PF05649">
    <property type="entry name" value="Peptidase_M13_N"/>
    <property type="match status" value="1"/>
</dbReference>
<dbReference type="Proteomes" id="UP001249851">
    <property type="component" value="Unassembled WGS sequence"/>
</dbReference>
<dbReference type="AlphaFoldDB" id="A0AAD9PQC7"/>
<dbReference type="Gene3D" id="3.40.390.10">
    <property type="entry name" value="Collagenase (Catalytic Domain)"/>
    <property type="match status" value="1"/>
</dbReference>
<dbReference type="GO" id="GO:0016485">
    <property type="term" value="P:protein processing"/>
    <property type="evidence" value="ECO:0007669"/>
    <property type="project" value="TreeGrafter"/>
</dbReference>
<proteinExistence type="predicted"/>
<dbReference type="SUPFAM" id="SSF55486">
    <property type="entry name" value="Metalloproteases ('zincins'), catalytic domain"/>
    <property type="match status" value="1"/>
</dbReference>
<feature type="domain" description="Peptidase M13 N-terminal" evidence="2">
    <location>
        <begin position="93"/>
        <end position="501"/>
    </location>
</feature>
<evidence type="ECO:0000313" key="3">
    <source>
        <dbReference type="EMBL" id="KAK2547087.1"/>
    </source>
</evidence>
<dbReference type="InterPro" id="IPR042089">
    <property type="entry name" value="Peptidase_M13_dom_2"/>
</dbReference>
<dbReference type="PANTHER" id="PTHR11733:SF240">
    <property type="entry name" value="GH14155P-RELATED"/>
    <property type="match status" value="1"/>
</dbReference>
<feature type="signal peptide" evidence="1">
    <location>
        <begin position="1"/>
        <end position="16"/>
    </location>
</feature>
<evidence type="ECO:0000313" key="4">
    <source>
        <dbReference type="Proteomes" id="UP001249851"/>
    </source>
</evidence>
<dbReference type="InterPro" id="IPR008753">
    <property type="entry name" value="Peptidase_M13_N"/>
</dbReference>
<accession>A0AAD9PQC7</accession>
<dbReference type="EMBL" id="JARQWQ010000217">
    <property type="protein sequence ID" value="KAK2547087.1"/>
    <property type="molecule type" value="Genomic_DNA"/>
</dbReference>